<sequence length="330" mass="36868">MRRPWLLDSGLGHLAGIALIAGVCSLPWSSALSMETERWTAPDGTTLREAVWHPDGQSLGTLILLPGYQEFAEKYDELAHWAALQGWRVRLLEWRGQGLSERPLADPHRAHHDDFGVAAADLLHWMADQTHQDPGPRVILAHSLGAHLALRALVDGDAGAVDALILSAPMLLPNTGPYPVWLAERIARLAVYLGLGEWYALGQGPYDPKRHRFAGNPVTGSLARWSVHHDHFREQPELALGGVTWGWLDQALRSRRLIKRKAADTIHQPVLLLSAPADRLVVAERHPSFCDLLSRCTLIRYPGARHELLMEEDRIRDRVLEDVLGFLKDQ</sequence>
<dbReference type="AlphaFoldDB" id="W8KWN6"/>
<dbReference type="InterPro" id="IPR051044">
    <property type="entry name" value="MAG_DAG_Lipase"/>
</dbReference>
<name>W8KWN6_9GAMM</name>
<evidence type="ECO:0000313" key="2">
    <source>
        <dbReference type="EMBL" id="AHK79981.1"/>
    </source>
</evidence>
<dbReference type="InterPro" id="IPR029058">
    <property type="entry name" value="AB_hydrolase_fold"/>
</dbReference>
<dbReference type="OrthoDB" id="9788260at2"/>
<reference evidence="2 3" key="1">
    <citation type="journal article" date="2014" name="J Genomics">
        <title>Draft Genome Sequence of the Extremely Halophilic Phototrophic Purple Sulfur Bacterium Halorhodospira halochloris.</title>
        <authorList>
            <person name="Singh K.S."/>
            <person name="Kirksey J."/>
            <person name="Hoff W.D."/>
            <person name="Deole R."/>
        </authorList>
    </citation>
    <scope>NUCLEOTIDE SEQUENCE [LARGE SCALE GENOMIC DNA]</scope>
    <source>
        <strain evidence="2 3">A</strain>
    </source>
</reference>
<evidence type="ECO:0000313" key="3">
    <source>
        <dbReference type="Proteomes" id="UP000019442"/>
    </source>
</evidence>
<dbReference type="HOGENOM" id="CLU_026209_10_1_6"/>
<reference evidence="3" key="2">
    <citation type="submission" date="2014-02" db="EMBL/GenBank/DDBJ databases">
        <title>Draft Genome Sequence of extremely halophilic bacteria Halorhodospira halochloris.</title>
        <authorList>
            <person name="Singh K.S."/>
        </authorList>
    </citation>
    <scope>NUCLEOTIDE SEQUENCE [LARGE SCALE GENOMIC DNA]</scope>
    <source>
        <strain evidence="3">A</strain>
    </source>
</reference>
<dbReference type="Proteomes" id="UP000019442">
    <property type="component" value="Chromosome"/>
</dbReference>
<dbReference type="Pfam" id="PF12146">
    <property type="entry name" value="Hydrolase_4"/>
    <property type="match status" value="1"/>
</dbReference>
<accession>W8KWN6</accession>
<dbReference type="InterPro" id="IPR022742">
    <property type="entry name" value="Hydrolase_4"/>
</dbReference>
<feature type="domain" description="Serine aminopeptidase S33" evidence="1">
    <location>
        <begin position="59"/>
        <end position="313"/>
    </location>
</feature>
<evidence type="ECO:0000259" key="1">
    <source>
        <dbReference type="Pfam" id="PF12146"/>
    </source>
</evidence>
<organism evidence="2 3">
    <name type="scientific">Ectothiorhodospira haloalkaliphila</name>
    <dbReference type="NCBI Taxonomy" id="421628"/>
    <lineage>
        <taxon>Bacteria</taxon>
        <taxon>Pseudomonadati</taxon>
        <taxon>Pseudomonadota</taxon>
        <taxon>Gammaproteobacteria</taxon>
        <taxon>Chromatiales</taxon>
        <taxon>Ectothiorhodospiraceae</taxon>
        <taxon>Ectothiorhodospira</taxon>
    </lineage>
</organism>
<keyword evidence="3" id="KW-1185">Reference proteome</keyword>
<proteinExistence type="predicted"/>
<dbReference type="RefSeq" id="WP_025282496.1">
    <property type="nucleotide sequence ID" value="NZ_CP007268.1"/>
</dbReference>
<dbReference type="PANTHER" id="PTHR11614">
    <property type="entry name" value="PHOSPHOLIPASE-RELATED"/>
    <property type="match status" value="1"/>
</dbReference>
<dbReference type="SUPFAM" id="SSF53474">
    <property type="entry name" value="alpha/beta-Hydrolases"/>
    <property type="match status" value="1"/>
</dbReference>
<dbReference type="KEGG" id="hhc:M911_13395"/>
<dbReference type="Gene3D" id="3.40.50.1820">
    <property type="entry name" value="alpha/beta hydrolase"/>
    <property type="match status" value="1"/>
</dbReference>
<protein>
    <submittedName>
        <fullName evidence="2">Lysophospholipase</fullName>
    </submittedName>
</protein>
<gene>
    <name evidence="2" type="ORF">M911_13395</name>
</gene>
<dbReference type="EMBL" id="CP007268">
    <property type="protein sequence ID" value="AHK79981.1"/>
    <property type="molecule type" value="Genomic_DNA"/>
</dbReference>